<dbReference type="Gene3D" id="3.90.280.10">
    <property type="entry name" value="PEBP-like"/>
    <property type="match status" value="1"/>
</dbReference>
<dbReference type="NCBIfam" id="TIGR00481">
    <property type="entry name" value="YbhB/YbcL family Raf kinase inhibitor-like protein"/>
    <property type="match status" value="1"/>
</dbReference>
<dbReference type="Proteomes" id="UP000885738">
    <property type="component" value="Unassembled WGS sequence"/>
</dbReference>
<sequence length="152" mass="16825">MEIKLESTAFKEGGMIPKKYTCDGKDISPPLSWGTVPEGTQSLALICDDPDAPMGTWVHWVIFDIPPHITEFPEGIPPKKILENGIKQGKNDFGKIGYGGPCPPGGTHRYYFKLYALNKKLTLEPGATKDELLEAMKECILAQGQLMGKYKR</sequence>
<proteinExistence type="predicted"/>
<name>A0A7C1W2B7_DESA2</name>
<protein>
    <submittedName>
        <fullName evidence="1">YbhB/YbcL family Raf kinase inhibitor-like protein</fullName>
    </submittedName>
</protein>
<comment type="caution">
    <text evidence="1">The sequence shown here is derived from an EMBL/GenBank/DDBJ whole genome shotgun (WGS) entry which is preliminary data.</text>
</comment>
<dbReference type="Pfam" id="PF01161">
    <property type="entry name" value="PBP"/>
    <property type="match status" value="1"/>
</dbReference>
<evidence type="ECO:0000313" key="1">
    <source>
        <dbReference type="EMBL" id="HEC68418.1"/>
    </source>
</evidence>
<accession>A0A7C1W2B7</accession>
<gene>
    <name evidence="1" type="ORF">ENI35_06390</name>
</gene>
<dbReference type="CDD" id="cd00865">
    <property type="entry name" value="PEBP_bact_arch"/>
    <property type="match status" value="1"/>
</dbReference>
<dbReference type="InterPro" id="IPR008914">
    <property type="entry name" value="PEBP"/>
</dbReference>
<dbReference type="InterPro" id="IPR005247">
    <property type="entry name" value="YbhB_YbcL/LppC-like"/>
</dbReference>
<dbReference type="SUPFAM" id="SSF49777">
    <property type="entry name" value="PEBP-like"/>
    <property type="match status" value="1"/>
</dbReference>
<dbReference type="PANTHER" id="PTHR30289:SF1">
    <property type="entry name" value="PEBP (PHOSPHATIDYLETHANOLAMINE-BINDING PROTEIN) FAMILY PROTEIN"/>
    <property type="match status" value="1"/>
</dbReference>
<dbReference type="PANTHER" id="PTHR30289">
    <property type="entry name" value="UNCHARACTERIZED PROTEIN YBCL-RELATED"/>
    <property type="match status" value="1"/>
</dbReference>
<organism evidence="1">
    <name type="scientific">Desulfofervidus auxilii</name>
    <dbReference type="NCBI Taxonomy" id="1621989"/>
    <lineage>
        <taxon>Bacteria</taxon>
        <taxon>Pseudomonadati</taxon>
        <taxon>Thermodesulfobacteriota</taxon>
        <taxon>Candidatus Desulfofervidia</taxon>
        <taxon>Candidatus Desulfofervidales</taxon>
        <taxon>Candidatus Desulfofervidaceae</taxon>
        <taxon>Candidatus Desulfofervidus</taxon>
    </lineage>
</organism>
<reference evidence="1" key="1">
    <citation type="journal article" date="2020" name="mSystems">
        <title>Genome- and Community-Level Interaction Insights into Carbon Utilization and Element Cycling Functions of Hydrothermarchaeota in Hydrothermal Sediment.</title>
        <authorList>
            <person name="Zhou Z."/>
            <person name="Liu Y."/>
            <person name="Xu W."/>
            <person name="Pan J."/>
            <person name="Luo Z.H."/>
            <person name="Li M."/>
        </authorList>
    </citation>
    <scope>NUCLEOTIDE SEQUENCE [LARGE SCALE GENOMIC DNA]</scope>
    <source>
        <strain evidence="1">HyVt-389</strain>
    </source>
</reference>
<dbReference type="AlphaFoldDB" id="A0A7C1W2B7"/>
<dbReference type="EMBL" id="DRIH01000227">
    <property type="protein sequence ID" value="HEC68418.1"/>
    <property type="molecule type" value="Genomic_DNA"/>
</dbReference>
<dbReference type="InterPro" id="IPR036610">
    <property type="entry name" value="PEBP-like_sf"/>
</dbReference>